<feature type="domain" description="Cation efflux protein transmembrane" evidence="8">
    <location>
        <begin position="23"/>
        <end position="228"/>
    </location>
</feature>
<evidence type="ECO:0000313" key="10">
    <source>
        <dbReference type="Proteomes" id="UP001424459"/>
    </source>
</evidence>
<feature type="transmembrane region" description="Helical" evidence="7">
    <location>
        <begin position="83"/>
        <end position="106"/>
    </location>
</feature>
<keyword evidence="2" id="KW-0813">Transport</keyword>
<evidence type="ECO:0000259" key="8">
    <source>
        <dbReference type="Pfam" id="PF01545"/>
    </source>
</evidence>
<feature type="transmembrane region" description="Helical" evidence="7">
    <location>
        <begin position="200"/>
        <end position="221"/>
    </location>
</feature>
<keyword evidence="3 7" id="KW-0812">Transmembrane</keyword>
<evidence type="ECO:0000256" key="3">
    <source>
        <dbReference type="ARBA" id="ARBA00022692"/>
    </source>
</evidence>
<accession>A0ABP7TQB3</accession>
<dbReference type="Pfam" id="PF01545">
    <property type="entry name" value="Cation_efflux"/>
    <property type="match status" value="1"/>
</dbReference>
<dbReference type="InterPro" id="IPR002524">
    <property type="entry name" value="Cation_efflux"/>
</dbReference>
<evidence type="ECO:0000256" key="2">
    <source>
        <dbReference type="ARBA" id="ARBA00022448"/>
    </source>
</evidence>
<dbReference type="NCBIfam" id="NF033827">
    <property type="entry name" value="CDF_efflux_DmeF"/>
    <property type="match status" value="1"/>
</dbReference>
<evidence type="ECO:0000313" key="9">
    <source>
        <dbReference type="EMBL" id="GAA4029730.1"/>
    </source>
</evidence>
<keyword evidence="10" id="KW-1185">Reference proteome</keyword>
<dbReference type="EMBL" id="BAABBR010000001">
    <property type="protein sequence ID" value="GAA4029730.1"/>
    <property type="molecule type" value="Genomic_DNA"/>
</dbReference>
<keyword evidence="4 7" id="KW-1133">Transmembrane helix</keyword>
<reference evidence="10" key="1">
    <citation type="journal article" date="2019" name="Int. J. Syst. Evol. Microbiol.">
        <title>The Global Catalogue of Microorganisms (GCM) 10K type strain sequencing project: providing services to taxonomists for standard genome sequencing and annotation.</title>
        <authorList>
            <consortium name="The Broad Institute Genomics Platform"/>
            <consortium name="The Broad Institute Genome Sequencing Center for Infectious Disease"/>
            <person name="Wu L."/>
            <person name="Ma J."/>
        </authorList>
    </citation>
    <scope>NUCLEOTIDE SEQUENCE [LARGE SCALE GENOMIC DNA]</scope>
    <source>
        <strain evidence="10">JCM 17564</strain>
    </source>
</reference>
<evidence type="ECO:0000256" key="6">
    <source>
        <dbReference type="ARBA" id="ARBA00023136"/>
    </source>
</evidence>
<feature type="transmembrane region" description="Helical" evidence="7">
    <location>
        <begin position="23"/>
        <end position="46"/>
    </location>
</feature>
<keyword evidence="6 7" id="KW-0472">Membrane</keyword>
<dbReference type="InterPro" id="IPR027469">
    <property type="entry name" value="Cation_efflux_TMD_sf"/>
</dbReference>
<comment type="subcellular location">
    <subcellularLocation>
        <location evidence="1">Membrane</location>
        <topology evidence="1">Multi-pass membrane protein</topology>
    </subcellularLocation>
</comment>
<feature type="transmembrane region" description="Helical" evidence="7">
    <location>
        <begin position="172"/>
        <end position="194"/>
    </location>
</feature>
<gene>
    <name evidence="9" type="primary">dmeF</name>
    <name evidence="9" type="ORF">GCM10022281_06170</name>
</gene>
<comment type="caution">
    <text evidence="9">The sequence shown here is derived from an EMBL/GenBank/DDBJ whole genome shotgun (WGS) entry which is preliminary data.</text>
</comment>
<dbReference type="Gene3D" id="1.20.1510.10">
    <property type="entry name" value="Cation efflux protein transmembrane domain"/>
    <property type="match status" value="1"/>
</dbReference>
<proteinExistence type="predicted"/>
<dbReference type="NCBIfam" id="TIGR01297">
    <property type="entry name" value="CDF"/>
    <property type="match status" value="1"/>
</dbReference>
<organism evidence="9 10">
    <name type="scientific">Sphingomonas rosea</name>
    <dbReference type="NCBI Taxonomy" id="335605"/>
    <lineage>
        <taxon>Bacteria</taxon>
        <taxon>Pseudomonadati</taxon>
        <taxon>Pseudomonadota</taxon>
        <taxon>Alphaproteobacteria</taxon>
        <taxon>Sphingomonadales</taxon>
        <taxon>Sphingomonadaceae</taxon>
        <taxon>Sphingomonas</taxon>
    </lineage>
</organism>
<dbReference type="InterPro" id="IPR045316">
    <property type="entry name" value="Msc2-like"/>
</dbReference>
<evidence type="ECO:0000256" key="5">
    <source>
        <dbReference type="ARBA" id="ARBA00023065"/>
    </source>
</evidence>
<evidence type="ECO:0000256" key="7">
    <source>
        <dbReference type="SAM" id="Phobius"/>
    </source>
</evidence>
<dbReference type="SUPFAM" id="SSF161111">
    <property type="entry name" value="Cation efflux protein transmembrane domain-like"/>
    <property type="match status" value="1"/>
</dbReference>
<protein>
    <submittedName>
        <fullName evidence="9">CDF family Co(II)/Ni(II) efflux transporter DmeF</fullName>
    </submittedName>
</protein>
<feature type="transmembrane region" description="Helical" evidence="7">
    <location>
        <begin position="126"/>
        <end position="144"/>
    </location>
</feature>
<dbReference type="Proteomes" id="UP001424459">
    <property type="component" value="Unassembled WGS sequence"/>
</dbReference>
<keyword evidence="5" id="KW-0406">Ion transport</keyword>
<dbReference type="PANTHER" id="PTHR45755:SF4">
    <property type="entry name" value="ZINC TRANSPORTER 7"/>
    <property type="match status" value="1"/>
</dbReference>
<evidence type="ECO:0000256" key="4">
    <source>
        <dbReference type="ARBA" id="ARBA00022989"/>
    </source>
</evidence>
<dbReference type="RefSeq" id="WP_344695534.1">
    <property type="nucleotide sequence ID" value="NZ_BAABBR010000001.1"/>
</dbReference>
<evidence type="ECO:0000256" key="1">
    <source>
        <dbReference type="ARBA" id="ARBA00004141"/>
    </source>
</evidence>
<name>A0ABP7TQB3_9SPHN</name>
<sequence length="298" mass="31723">MPSSHDHDFLGASHDRNARRTRIVLGLTAITTVTEIVFGTITGSMALVADGWHMATDSLSLAITAFAYSYAKKRAADPRFSWGTGKVGTLAAYSSALVLLAVGIGILVESVSRLLNPVTVEYREALIVAAVGLAINLACAAILGHGGHDHAHGGDHDHDHGHPHDDLNLRSAYLHVLADAVTSLTAIVALAAAWQFGIRWLDAAVGILGAVIIVRWSVILVGQTSRILLDHVPDEQLSAEMRAKLEEGGTIAVVDWHLWTIGPNRYAVIVSATGTTPSEVRRRLGADPRLAHVTVECS</sequence>
<dbReference type="InterPro" id="IPR058533">
    <property type="entry name" value="Cation_efflux_TM"/>
</dbReference>
<dbReference type="PANTHER" id="PTHR45755">
    <property type="match status" value="1"/>
</dbReference>